<comment type="caution">
    <text evidence="1">The sequence shown here is derived from an EMBL/GenBank/DDBJ whole genome shotgun (WGS) entry which is preliminary data.</text>
</comment>
<accession>A0A167XMH8</accession>
<name>A0A167XMH8_9HYPO</name>
<dbReference type="STRING" id="1081102.A0A167XMH8"/>
<organism evidence="1 2">
    <name type="scientific">Niveomyces insectorum RCEF 264</name>
    <dbReference type="NCBI Taxonomy" id="1081102"/>
    <lineage>
        <taxon>Eukaryota</taxon>
        <taxon>Fungi</taxon>
        <taxon>Dikarya</taxon>
        <taxon>Ascomycota</taxon>
        <taxon>Pezizomycotina</taxon>
        <taxon>Sordariomycetes</taxon>
        <taxon>Hypocreomycetidae</taxon>
        <taxon>Hypocreales</taxon>
        <taxon>Cordycipitaceae</taxon>
        <taxon>Niveomyces</taxon>
    </lineage>
</organism>
<evidence type="ECO:0000313" key="2">
    <source>
        <dbReference type="Proteomes" id="UP000076874"/>
    </source>
</evidence>
<proteinExistence type="predicted"/>
<dbReference type="AlphaFoldDB" id="A0A167XMH8"/>
<dbReference type="EMBL" id="AZHD01000003">
    <property type="protein sequence ID" value="OAA65159.1"/>
    <property type="molecule type" value="Genomic_DNA"/>
</dbReference>
<dbReference type="Proteomes" id="UP000076874">
    <property type="component" value="Unassembled WGS sequence"/>
</dbReference>
<dbReference type="OrthoDB" id="4338954at2759"/>
<gene>
    <name evidence="1" type="ORF">SPI_01946</name>
</gene>
<reference evidence="1 2" key="1">
    <citation type="journal article" date="2016" name="Genome Biol. Evol.">
        <title>Divergent and convergent evolution of fungal pathogenicity.</title>
        <authorList>
            <person name="Shang Y."/>
            <person name="Xiao G."/>
            <person name="Zheng P."/>
            <person name="Cen K."/>
            <person name="Zhan S."/>
            <person name="Wang C."/>
        </authorList>
    </citation>
    <scope>NUCLEOTIDE SEQUENCE [LARGE SCALE GENOMIC DNA]</scope>
    <source>
        <strain evidence="1 2">RCEF 264</strain>
    </source>
</reference>
<evidence type="ECO:0000313" key="1">
    <source>
        <dbReference type="EMBL" id="OAA65159.1"/>
    </source>
</evidence>
<protein>
    <submittedName>
        <fullName evidence="1">Uncharacterized protein</fullName>
    </submittedName>
</protein>
<keyword evidence="2" id="KW-1185">Reference proteome</keyword>
<sequence>MRGATWRRLPAYAAVACRYAVATYQTSQHHETSVASREARVSEEHLALMNAYGGRESLEDLEAAARVYSAQNPGR</sequence>